<proteinExistence type="predicted"/>
<name>M6UEK1_9LEPT</name>
<comment type="caution">
    <text evidence="1">The sequence shown here is derived from an EMBL/GenBank/DDBJ whole genome shotgun (WGS) entry which is preliminary data.</text>
</comment>
<organism evidence="1 2">
    <name type="scientific">Leptospira noguchii serovar Autumnalis str. ZUN142</name>
    <dbReference type="NCBI Taxonomy" id="1085540"/>
    <lineage>
        <taxon>Bacteria</taxon>
        <taxon>Pseudomonadati</taxon>
        <taxon>Spirochaetota</taxon>
        <taxon>Spirochaetia</taxon>
        <taxon>Leptospirales</taxon>
        <taxon>Leptospiraceae</taxon>
        <taxon>Leptospira</taxon>
    </lineage>
</organism>
<dbReference type="AlphaFoldDB" id="M6UEK1"/>
<dbReference type="Proteomes" id="UP000012153">
    <property type="component" value="Unassembled WGS sequence"/>
</dbReference>
<accession>M6UEK1</accession>
<reference evidence="1 2" key="1">
    <citation type="submission" date="2013-01" db="EMBL/GenBank/DDBJ databases">
        <authorList>
            <person name="Harkins D.M."/>
            <person name="Durkin A.S."/>
            <person name="Brinkac L.M."/>
            <person name="Haft D.H."/>
            <person name="Selengut J.D."/>
            <person name="Sanka R."/>
            <person name="DePew J."/>
            <person name="Purushe J."/>
            <person name="Matthias M.A."/>
            <person name="Vinetz J.M."/>
            <person name="Sutton G.G."/>
            <person name="Nierman W.C."/>
            <person name="Fouts D.E."/>
        </authorList>
    </citation>
    <scope>NUCLEOTIDE SEQUENCE [LARGE SCALE GENOMIC DNA]</scope>
    <source>
        <strain evidence="1 2">ZUN142</strain>
    </source>
</reference>
<gene>
    <name evidence="1" type="ORF">LEP1GSC186_2322</name>
</gene>
<evidence type="ECO:0000313" key="1">
    <source>
        <dbReference type="EMBL" id="EMO42960.1"/>
    </source>
</evidence>
<sequence length="38" mass="4560">MKIKNVQKFVNWMGTEGPICHSKLEFFDIVFGDFYSFR</sequence>
<protein>
    <submittedName>
        <fullName evidence="1">Uncharacterized protein</fullName>
    </submittedName>
</protein>
<evidence type="ECO:0000313" key="2">
    <source>
        <dbReference type="Proteomes" id="UP000012153"/>
    </source>
</evidence>
<dbReference type="EMBL" id="AHOP02000002">
    <property type="protein sequence ID" value="EMO42960.1"/>
    <property type="molecule type" value="Genomic_DNA"/>
</dbReference>